<evidence type="ECO:0000256" key="2">
    <source>
        <dbReference type="ARBA" id="ARBA00022606"/>
    </source>
</evidence>
<protein>
    <recommendedName>
        <fullName evidence="9">Odorant receptor</fullName>
    </recommendedName>
</protein>
<feature type="transmembrane region" description="Helical" evidence="9">
    <location>
        <begin position="370"/>
        <end position="389"/>
    </location>
</feature>
<evidence type="ECO:0000256" key="7">
    <source>
        <dbReference type="ARBA" id="ARBA00023170"/>
    </source>
</evidence>
<evidence type="ECO:0000256" key="6">
    <source>
        <dbReference type="ARBA" id="ARBA00023136"/>
    </source>
</evidence>
<dbReference type="GO" id="GO:0005549">
    <property type="term" value="F:odorant binding"/>
    <property type="evidence" value="ECO:0007669"/>
    <property type="project" value="InterPro"/>
</dbReference>
<dbReference type="GO" id="GO:0007165">
    <property type="term" value="P:signal transduction"/>
    <property type="evidence" value="ECO:0007669"/>
    <property type="project" value="UniProtKB-KW"/>
</dbReference>
<evidence type="ECO:0000256" key="5">
    <source>
        <dbReference type="ARBA" id="ARBA00022989"/>
    </source>
</evidence>
<evidence type="ECO:0000256" key="9">
    <source>
        <dbReference type="RuleBase" id="RU351113"/>
    </source>
</evidence>
<feature type="transmembrane region" description="Helical" evidence="9">
    <location>
        <begin position="298"/>
        <end position="317"/>
    </location>
</feature>
<comment type="similarity">
    <text evidence="9">Belongs to the insect chemoreceptor superfamily. Heteromeric odorant receptor channel (TC 1.A.69) family.</text>
</comment>
<keyword evidence="8 9" id="KW-0807">Transducer</keyword>
<evidence type="ECO:0000256" key="4">
    <source>
        <dbReference type="ARBA" id="ARBA00022725"/>
    </source>
</evidence>
<keyword evidence="4 9" id="KW-0552">Olfaction</keyword>
<accession>A0A8J2HQC7</accession>
<feature type="transmembrane region" description="Helical" evidence="9">
    <location>
        <begin position="40"/>
        <end position="59"/>
    </location>
</feature>
<dbReference type="Pfam" id="PF02949">
    <property type="entry name" value="7tm_6"/>
    <property type="match status" value="1"/>
</dbReference>
<dbReference type="GO" id="GO:0004984">
    <property type="term" value="F:olfactory receptor activity"/>
    <property type="evidence" value="ECO:0007669"/>
    <property type="project" value="InterPro"/>
</dbReference>
<dbReference type="PANTHER" id="PTHR21137">
    <property type="entry name" value="ODORANT RECEPTOR"/>
    <property type="match status" value="1"/>
</dbReference>
<reference evidence="10" key="1">
    <citation type="submission" date="2021-04" db="EMBL/GenBank/DDBJ databases">
        <authorList>
            <person name="Chebbi M.A.C M."/>
        </authorList>
    </citation>
    <scope>NUCLEOTIDE SEQUENCE</scope>
</reference>
<evidence type="ECO:0000256" key="8">
    <source>
        <dbReference type="ARBA" id="ARBA00023224"/>
    </source>
</evidence>
<dbReference type="EMBL" id="CAJNRD030001124">
    <property type="protein sequence ID" value="CAG5109153.1"/>
    <property type="molecule type" value="Genomic_DNA"/>
</dbReference>
<feature type="transmembrane region" description="Helical" evidence="9">
    <location>
        <begin position="194"/>
        <end position="215"/>
    </location>
</feature>
<feature type="transmembrane region" description="Helical" evidence="9">
    <location>
        <begin position="136"/>
        <end position="158"/>
    </location>
</feature>
<dbReference type="AlphaFoldDB" id="A0A8J2HQC7"/>
<keyword evidence="7 9" id="KW-0675">Receptor</keyword>
<comment type="subcellular location">
    <subcellularLocation>
        <location evidence="9">Cell membrane</location>
        <topology evidence="9">Multi-pass membrane protein</topology>
    </subcellularLocation>
    <subcellularLocation>
        <location evidence="1">Membrane</location>
        <topology evidence="1">Multi-pass membrane protein</topology>
    </subcellularLocation>
</comment>
<keyword evidence="11" id="KW-1185">Reference proteome</keyword>
<dbReference type="Proteomes" id="UP000786811">
    <property type="component" value="Unassembled WGS sequence"/>
</dbReference>
<dbReference type="InterPro" id="IPR004117">
    <property type="entry name" value="7tm6_olfct_rcpt"/>
</dbReference>
<evidence type="ECO:0000313" key="11">
    <source>
        <dbReference type="Proteomes" id="UP000786811"/>
    </source>
</evidence>
<dbReference type="PANTHER" id="PTHR21137:SF43">
    <property type="entry name" value="ODORANT RECEPTOR 47A-RELATED"/>
    <property type="match status" value="1"/>
</dbReference>
<dbReference type="OrthoDB" id="7548151at2759"/>
<evidence type="ECO:0000256" key="3">
    <source>
        <dbReference type="ARBA" id="ARBA00022692"/>
    </source>
</evidence>
<keyword evidence="3 9" id="KW-0812">Transmembrane</keyword>
<organism evidence="10 11">
    <name type="scientific">Cotesia congregata</name>
    <name type="common">Parasitoid wasp</name>
    <name type="synonym">Apanteles congregatus</name>
    <dbReference type="NCBI Taxonomy" id="51543"/>
    <lineage>
        <taxon>Eukaryota</taxon>
        <taxon>Metazoa</taxon>
        <taxon>Ecdysozoa</taxon>
        <taxon>Arthropoda</taxon>
        <taxon>Hexapoda</taxon>
        <taxon>Insecta</taxon>
        <taxon>Pterygota</taxon>
        <taxon>Neoptera</taxon>
        <taxon>Endopterygota</taxon>
        <taxon>Hymenoptera</taxon>
        <taxon>Apocrita</taxon>
        <taxon>Ichneumonoidea</taxon>
        <taxon>Braconidae</taxon>
        <taxon>Microgastrinae</taxon>
        <taxon>Cotesia</taxon>
    </lineage>
</organism>
<feature type="transmembrane region" description="Helical" evidence="9">
    <location>
        <begin position="66"/>
        <end position="92"/>
    </location>
</feature>
<sequence length="392" mass="44743">MTQDSISSYIEYENFIKLILTMLGLKTSPNDPNTLLQRSILYFQMSMSVLPMIGIFNFLKKYITNVFYLTRGLSIIVSFLTIILKGVCIIVYREDVNELNEILGSSYQKFLSNNKLKKPVLKQVTIFRRLSYTMSIFVAISCLSYIIIPALGMISQAIKGVKPIKYMLPFPAVYGWSIPPNSFRFKLHFLNESLTVLSVICITVGVDNLYTHYIFQMIGLLRAISQRMIGFDEQSKESSAVVVRECMNYYETLIYCKNKLQRIYSPVILWTMSTNAIILCAVIFQLSQMTSISVSRIILFSTYAGAKFSQVFIYAWVSTLLTAESDKCRDAMYAANWVGDKPFMHSVIIMLSQQPLILQACNFTVVSMDVFMSVLNTTISYFLLLNTFAEQS</sequence>
<keyword evidence="2 9" id="KW-0716">Sensory transduction</keyword>
<comment type="caution">
    <text evidence="10">The sequence shown here is derived from an EMBL/GenBank/DDBJ whole genome shotgun (WGS) entry which is preliminary data.</text>
</comment>
<dbReference type="GO" id="GO:0005886">
    <property type="term" value="C:plasma membrane"/>
    <property type="evidence" value="ECO:0007669"/>
    <property type="project" value="UniProtKB-SubCell"/>
</dbReference>
<feature type="transmembrane region" description="Helical" evidence="9">
    <location>
        <begin position="267"/>
        <end position="286"/>
    </location>
</feature>
<proteinExistence type="inferred from homology"/>
<evidence type="ECO:0000256" key="1">
    <source>
        <dbReference type="ARBA" id="ARBA00004141"/>
    </source>
</evidence>
<name>A0A8J2HQC7_COTCN</name>
<gene>
    <name evidence="10" type="ORF">HICCMSTLAB_LOCUS13789</name>
</gene>
<keyword evidence="5 9" id="KW-1133">Transmembrane helix</keyword>
<keyword evidence="6 9" id="KW-0472">Membrane</keyword>
<evidence type="ECO:0000313" key="10">
    <source>
        <dbReference type="EMBL" id="CAG5109153.1"/>
    </source>
</evidence>